<keyword evidence="3" id="KW-0479">Metal-binding</keyword>
<comment type="catalytic activity">
    <reaction evidence="11">
        <text>XTP + H2O = XDP + phosphate + H(+)</text>
        <dbReference type="Rhea" id="RHEA:28406"/>
        <dbReference type="ChEBI" id="CHEBI:15377"/>
        <dbReference type="ChEBI" id="CHEBI:15378"/>
        <dbReference type="ChEBI" id="CHEBI:43474"/>
        <dbReference type="ChEBI" id="CHEBI:59884"/>
        <dbReference type="ChEBI" id="CHEBI:61314"/>
        <dbReference type="EC" id="3.6.1.73"/>
    </reaction>
</comment>
<keyword evidence="6" id="KW-0460">Magnesium</keyword>
<keyword evidence="4" id="KW-0547">Nucleotide-binding</keyword>
<comment type="catalytic activity">
    <reaction evidence="10">
        <text>ITP + H2O = IDP + phosphate + H(+)</text>
        <dbReference type="Rhea" id="RHEA:28330"/>
        <dbReference type="ChEBI" id="CHEBI:15377"/>
        <dbReference type="ChEBI" id="CHEBI:15378"/>
        <dbReference type="ChEBI" id="CHEBI:43474"/>
        <dbReference type="ChEBI" id="CHEBI:58280"/>
        <dbReference type="ChEBI" id="CHEBI:61402"/>
        <dbReference type="EC" id="3.6.1.73"/>
    </reaction>
</comment>
<dbReference type="GO" id="GO:0103023">
    <property type="term" value="F:ITPase activity"/>
    <property type="evidence" value="ECO:0007669"/>
    <property type="project" value="UniProtKB-EC"/>
</dbReference>
<dbReference type="GO" id="GO:0000166">
    <property type="term" value="F:nucleotide binding"/>
    <property type="evidence" value="ECO:0007669"/>
    <property type="project" value="UniProtKB-KW"/>
</dbReference>
<keyword evidence="14" id="KW-1185">Reference proteome</keyword>
<sequence length="168" mass="18591">MRIVIGSGNPAKIAAVKAVFTKDEVSPADVPSLVRSQPFSDQETREGAINRAAGSLKTVPADLSIGLEGGVMYVGEDLYLCNWGSLITRENTRFTAAGARVLLPKEIEQELLKGVELGDIMDGYAKRKNVRKKEGAIGIFTNDRISRQDMFTHVVKLLHGQWEYWQRT</sequence>
<evidence type="ECO:0000313" key="13">
    <source>
        <dbReference type="EMBL" id="SFD61786.1"/>
    </source>
</evidence>
<dbReference type="EC" id="3.6.1.73" evidence="9"/>
<gene>
    <name evidence="13" type="ORF">SAMN05216238_102440</name>
</gene>
<evidence type="ECO:0000256" key="8">
    <source>
        <dbReference type="ARBA" id="ARBA00023211"/>
    </source>
</evidence>
<dbReference type="NCBIfam" id="NF002850">
    <property type="entry name" value="PRK03114.1"/>
    <property type="match status" value="1"/>
</dbReference>
<dbReference type="RefSeq" id="WP_090082000.1">
    <property type="nucleotide sequence ID" value="NZ_FOMR01000002.1"/>
</dbReference>
<dbReference type="PANTHER" id="PTHR34699">
    <property type="match status" value="1"/>
</dbReference>
<feature type="domain" description="Non-canonical purine NTP phosphatase/PRRC1" evidence="12">
    <location>
        <begin position="6"/>
        <end position="156"/>
    </location>
</feature>
<accession>A0A1I1TSW5</accession>
<keyword evidence="8" id="KW-0464">Manganese</keyword>
<reference evidence="14" key="1">
    <citation type="submission" date="2016-10" db="EMBL/GenBank/DDBJ databases">
        <authorList>
            <person name="Varghese N."/>
            <person name="Submissions S."/>
        </authorList>
    </citation>
    <scope>NUCLEOTIDE SEQUENCE [LARGE SCALE GENOMIC DNA]</scope>
    <source>
        <strain evidence="14">DSM 22530</strain>
    </source>
</reference>
<evidence type="ECO:0000313" key="14">
    <source>
        <dbReference type="Proteomes" id="UP000199474"/>
    </source>
</evidence>
<dbReference type="Proteomes" id="UP000199474">
    <property type="component" value="Unassembled WGS sequence"/>
</dbReference>
<dbReference type="Pfam" id="PF01931">
    <property type="entry name" value="NTPase_I-T"/>
    <property type="match status" value="1"/>
</dbReference>
<comment type="cofactor">
    <cofactor evidence="2">
        <name>Mg(2+)</name>
        <dbReference type="ChEBI" id="CHEBI:18420"/>
    </cofactor>
</comment>
<dbReference type="STRING" id="640948.SAMN05216238_102440"/>
<dbReference type="InterPro" id="IPR026533">
    <property type="entry name" value="NTPase/PRRC1"/>
</dbReference>
<evidence type="ECO:0000256" key="11">
    <source>
        <dbReference type="ARBA" id="ARBA00048781"/>
    </source>
</evidence>
<dbReference type="InterPro" id="IPR050299">
    <property type="entry name" value="YjjX_NTPase"/>
</dbReference>
<keyword evidence="5" id="KW-0378">Hydrolase</keyword>
<evidence type="ECO:0000256" key="2">
    <source>
        <dbReference type="ARBA" id="ARBA00001946"/>
    </source>
</evidence>
<dbReference type="Gene3D" id="3.90.950.10">
    <property type="match status" value="1"/>
</dbReference>
<evidence type="ECO:0000256" key="1">
    <source>
        <dbReference type="ARBA" id="ARBA00001936"/>
    </source>
</evidence>
<evidence type="ECO:0000256" key="9">
    <source>
        <dbReference type="ARBA" id="ARBA00038901"/>
    </source>
</evidence>
<dbReference type="EMBL" id="FOMR01000002">
    <property type="protein sequence ID" value="SFD61786.1"/>
    <property type="molecule type" value="Genomic_DNA"/>
</dbReference>
<name>A0A1I1TSW5_9BACI</name>
<dbReference type="OrthoDB" id="164951at2"/>
<evidence type="ECO:0000256" key="4">
    <source>
        <dbReference type="ARBA" id="ARBA00022741"/>
    </source>
</evidence>
<dbReference type="GO" id="GO:0009117">
    <property type="term" value="P:nucleotide metabolic process"/>
    <property type="evidence" value="ECO:0007669"/>
    <property type="project" value="UniProtKB-KW"/>
</dbReference>
<comment type="cofactor">
    <cofactor evidence="1">
        <name>Mn(2+)</name>
        <dbReference type="ChEBI" id="CHEBI:29035"/>
    </cofactor>
</comment>
<proteinExistence type="predicted"/>
<evidence type="ECO:0000256" key="6">
    <source>
        <dbReference type="ARBA" id="ARBA00022842"/>
    </source>
</evidence>
<dbReference type="AlphaFoldDB" id="A0A1I1TSW5"/>
<organism evidence="13 14">
    <name type="scientific">Lentibacillus persicus</name>
    <dbReference type="NCBI Taxonomy" id="640948"/>
    <lineage>
        <taxon>Bacteria</taxon>
        <taxon>Bacillati</taxon>
        <taxon>Bacillota</taxon>
        <taxon>Bacilli</taxon>
        <taxon>Bacillales</taxon>
        <taxon>Bacillaceae</taxon>
        <taxon>Lentibacillus</taxon>
    </lineage>
</organism>
<evidence type="ECO:0000256" key="5">
    <source>
        <dbReference type="ARBA" id="ARBA00022801"/>
    </source>
</evidence>
<dbReference type="PANTHER" id="PTHR34699:SF2">
    <property type="entry name" value="NON-CANONICAL PURINE NTP PHOSPHATASE_PRRC1 DOMAIN-CONTAINING PROTEIN"/>
    <property type="match status" value="1"/>
</dbReference>
<dbReference type="GO" id="GO:0046872">
    <property type="term" value="F:metal ion binding"/>
    <property type="evidence" value="ECO:0007669"/>
    <property type="project" value="UniProtKB-KW"/>
</dbReference>
<evidence type="ECO:0000256" key="10">
    <source>
        <dbReference type="ARBA" id="ARBA00048174"/>
    </source>
</evidence>
<dbReference type="SUPFAM" id="SSF52972">
    <property type="entry name" value="ITPase-like"/>
    <property type="match status" value="1"/>
</dbReference>
<evidence type="ECO:0000259" key="12">
    <source>
        <dbReference type="Pfam" id="PF01931"/>
    </source>
</evidence>
<evidence type="ECO:0000256" key="3">
    <source>
        <dbReference type="ARBA" id="ARBA00022723"/>
    </source>
</evidence>
<evidence type="ECO:0000256" key="7">
    <source>
        <dbReference type="ARBA" id="ARBA00023080"/>
    </source>
</evidence>
<keyword evidence="7" id="KW-0546">Nucleotide metabolism</keyword>
<protein>
    <recommendedName>
        <fullName evidence="9">inosine/xanthosine triphosphatase</fullName>
        <ecNumber evidence="9">3.6.1.73</ecNumber>
    </recommendedName>
</protein>
<dbReference type="InterPro" id="IPR029001">
    <property type="entry name" value="ITPase-like_fam"/>
</dbReference>